<dbReference type="STRING" id="1450539.A0A318ZWL1"/>
<name>A0A318ZWL1_9EURO</name>
<dbReference type="EMBL" id="KZ821221">
    <property type="protein sequence ID" value="PYH48480.1"/>
    <property type="molecule type" value="Genomic_DNA"/>
</dbReference>
<feature type="domain" description="MINDY deubiquitinase" evidence="2">
    <location>
        <begin position="387"/>
        <end position="666"/>
    </location>
</feature>
<dbReference type="Proteomes" id="UP000248349">
    <property type="component" value="Unassembled WGS sequence"/>
</dbReference>
<feature type="region of interest" description="Disordered" evidence="1">
    <location>
        <begin position="279"/>
        <end position="298"/>
    </location>
</feature>
<accession>A0A318ZWL1</accession>
<reference evidence="3 4" key="1">
    <citation type="submission" date="2016-12" db="EMBL/GenBank/DDBJ databases">
        <title>The genomes of Aspergillus section Nigri reveals drivers in fungal speciation.</title>
        <authorList>
            <consortium name="DOE Joint Genome Institute"/>
            <person name="Vesth T.C."/>
            <person name="Nybo J."/>
            <person name="Theobald S."/>
            <person name="Brandl J."/>
            <person name="Frisvad J.C."/>
            <person name="Nielsen K.F."/>
            <person name="Lyhne E.K."/>
            <person name="Kogle M.E."/>
            <person name="Kuo A."/>
            <person name="Riley R."/>
            <person name="Clum A."/>
            <person name="Nolan M."/>
            <person name="Lipzen A."/>
            <person name="Salamov A."/>
            <person name="Henrissat B."/>
            <person name="Wiebenga A."/>
            <person name="De Vries R.P."/>
            <person name="Grigoriev I.V."/>
            <person name="Mortensen U.H."/>
            <person name="Andersen M.R."/>
            <person name="Baker S.E."/>
        </authorList>
    </citation>
    <scope>NUCLEOTIDE SEQUENCE [LARGE SCALE GENOMIC DNA]</scope>
    <source>
        <strain evidence="3 4">JOP 1030-1</strain>
    </source>
</reference>
<dbReference type="GO" id="GO:0005829">
    <property type="term" value="C:cytosol"/>
    <property type="evidence" value="ECO:0007669"/>
    <property type="project" value="TreeGrafter"/>
</dbReference>
<dbReference type="AlphaFoldDB" id="A0A318ZWL1"/>
<dbReference type="InterPro" id="IPR033979">
    <property type="entry name" value="MINDY_domain"/>
</dbReference>
<dbReference type="Pfam" id="PF04424">
    <property type="entry name" value="MINDY_DUB"/>
    <property type="match status" value="1"/>
</dbReference>
<feature type="compositionally biased region" description="Low complexity" evidence="1">
    <location>
        <begin position="331"/>
        <end position="345"/>
    </location>
</feature>
<feature type="compositionally biased region" description="Basic and acidic residues" evidence="1">
    <location>
        <begin position="350"/>
        <end position="364"/>
    </location>
</feature>
<feature type="compositionally biased region" description="Polar residues" evidence="1">
    <location>
        <begin position="199"/>
        <end position="223"/>
    </location>
</feature>
<dbReference type="GO" id="GO:1990380">
    <property type="term" value="F:K48-linked deubiquitinase activity"/>
    <property type="evidence" value="ECO:0007669"/>
    <property type="project" value="InterPro"/>
</dbReference>
<feature type="compositionally biased region" description="Low complexity" evidence="1">
    <location>
        <begin position="26"/>
        <end position="43"/>
    </location>
</feature>
<feature type="region of interest" description="Disordered" evidence="1">
    <location>
        <begin position="313"/>
        <end position="385"/>
    </location>
</feature>
<feature type="compositionally biased region" description="Basic residues" evidence="1">
    <location>
        <begin position="795"/>
        <end position="807"/>
    </location>
</feature>
<dbReference type="GO" id="GO:0004843">
    <property type="term" value="F:cysteine-type deubiquitinase activity"/>
    <property type="evidence" value="ECO:0007669"/>
    <property type="project" value="InterPro"/>
</dbReference>
<evidence type="ECO:0000313" key="4">
    <source>
        <dbReference type="Proteomes" id="UP000248349"/>
    </source>
</evidence>
<dbReference type="OrthoDB" id="10261212at2759"/>
<protein>
    <recommendedName>
        <fullName evidence="2">MINDY deubiquitinase domain-containing protein</fullName>
    </recommendedName>
</protein>
<dbReference type="RefSeq" id="XP_025434462.1">
    <property type="nucleotide sequence ID" value="XM_025574236.1"/>
</dbReference>
<dbReference type="PANTHER" id="PTHR18063:SF6">
    <property type="entry name" value="UBIQUITIN CARBOXYL-TERMINAL HYDROLASE"/>
    <property type="match status" value="1"/>
</dbReference>
<feature type="compositionally biased region" description="Basic and acidic residues" evidence="1">
    <location>
        <begin position="376"/>
        <end position="385"/>
    </location>
</feature>
<feature type="compositionally biased region" description="Polar residues" evidence="1">
    <location>
        <begin position="51"/>
        <end position="64"/>
    </location>
</feature>
<feature type="compositionally biased region" description="Polar residues" evidence="1">
    <location>
        <begin position="831"/>
        <end position="849"/>
    </location>
</feature>
<feature type="region of interest" description="Disordered" evidence="1">
    <location>
        <begin position="245"/>
        <end position="272"/>
    </location>
</feature>
<feature type="compositionally biased region" description="Polar residues" evidence="1">
    <location>
        <begin position="745"/>
        <end position="754"/>
    </location>
</feature>
<dbReference type="GO" id="GO:0071108">
    <property type="term" value="P:protein K48-linked deubiquitination"/>
    <property type="evidence" value="ECO:0007669"/>
    <property type="project" value="TreeGrafter"/>
</dbReference>
<evidence type="ECO:0000259" key="2">
    <source>
        <dbReference type="Pfam" id="PF04424"/>
    </source>
</evidence>
<dbReference type="GeneID" id="37075464"/>
<feature type="compositionally biased region" description="Polar residues" evidence="1">
    <location>
        <begin position="259"/>
        <end position="271"/>
    </location>
</feature>
<proteinExistence type="predicted"/>
<gene>
    <name evidence="3" type="ORF">BP01DRAFT_353635</name>
</gene>
<sequence>MVLRKRAPPRLQSLGQAYDKTDPRNLSSKTSPTSKSLSSSSPKRLTRPRRAQSTPQPQRASSPESIFYPDLNTSPAFDLMPLEQAQRSPTRASPGDATNAWADELVERFNLGSHEASGLAPPAAPVPAGNRMQGTDGSGMSRVPTVLTPGAHGRPYTAEWQQSRDHSAGDGLEWDPHSGQHSSMPLQSNNPFLKPRIPSGSNPWEGSQSRASYGETSSISQDGASGRLGQDEGYIPMTARLSLLEQPDEASSWAEEHTSTAPEPTPYSQVQPVHYLHEPSQMSSDKSISTPASVNTNATGSSHVLVDLNEAPPLQAGEPSKLSPMEYGITSESSGPPQPPESLSGPPLPERPKTTSEPEAEAHAHSASIAPMSEAEVQRQQEQRSETYSIRHVHWTNYTGILCDSPVLIQNKNGPCPLLALVNALVLRAAGQEFRPPIVRALQTREQISLGLLIEALFDELTSCLGPNDELPDIEALSRFLTMLHTGMNVNPRLTLESQDSLGTFLQTDVIRLYSTFGVPLVHGWVAAPSTEVHAALDRVAQFYEDIQLLPFRRQELEDRVVQGGILTPQEEQIMQDIHTIHGFTEVENATQLSPFGLNQLLAKLQPGSLSILFRNDHFTTLYKHPQLNRLFTLVTDAGYASHAEVVWESLVDVNGSSTSYYAGDFRPVSHDAPRVSDPSGPRISSNTRDSLPVPPERPERQSANLTPQEQADADYAYALSLQYQEEEQRASTASNDRPPAHRASMSNASTGVSRESAYGHTRSSSGVNVSSTGSGSTYAAAARNQLSQQQSRSSGRRSQTRFSTHRPVHDDEVPPPSYEQAASTPVYPSPQRSAINTTDSSSPYQRNTATRRSHGNSISAAASERPRDRNKDCVVM</sequence>
<feature type="region of interest" description="Disordered" evidence="1">
    <location>
        <begin position="1"/>
        <end position="76"/>
    </location>
</feature>
<keyword evidence="4" id="KW-1185">Reference proteome</keyword>
<feature type="region of interest" description="Disordered" evidence="1">
    <location>
        <begin position="663"/>
        <end position="710"/>
    </location>
</feature>
<feature type="region of interest" description="Disordered" evidence="1">
    <location>
        <begin position="725"/>
        <end position="877"/>
    </location>
</feature>
<feature type="region of interest" description="Disordered" evidence="1">
    <location>
        <begin position="147"/>
        <end position="231"/>
    </location>
</feature>
<dbReference type="GO" id="GO:0071944">
    <property type="term" value="C:cell periphery"/>
    <property type="evidence" value="ECO:0007669"/>
    <property type="project" value="TreeGrafter"/>
</dbReference>
<dbReference type="GO" id="GO:0016807">
    <property type="term" value="F:cysteine-type carboxypeptidase activity"/>
    <property type="evidence" value="ECO:0007669"/>
    <property type="project" value="TreeGrafter"/>
</dbReference>
<organism evidence="3 4">
    <name type="scientific">Aspergillus saccharolyticus JOP 1030-1</name>
    <dbReference type="NCBI Taxonomy" id="1450539"/>
    <lineage>
        <taxon>Eukaryota</taxon>
        <taxon>Fungi</taxon>
        <taxon>Dikarya</taxon>
        <taxon>Ascomycota</taxon>
        <taxon>Pezizomycotina</taxon>
        <taxon>Eurotiomycetes</taxon>
        <taxon>Eurotiomycetidae</taxon>
        <taxon>Eurotiales</taxon>
        <taxon>Aspergillaceae</taxon>
        <taxon>Aspergillus</taxon>
        <taxon>Aspergillus subgen. Circumdati</taxon>
    </lineage>
</organism>
<feature type="compositionally biased region" description="Low complexity" evidence="1">
    <location>
        <begin position="764"/>
        <end position="794"/>
    </location>
</feature>
<dbReference type="InterPro" id="IPR007518">
    <property type="entry name" value="MINDY"/>
</dbReference>
<dbReference type="PANTHER" id="PTHR18063">
    <property type="entry name" value="NF-E2 INDUCIBLE PROTEIN"/>
    <property type="match status" value="1"/>
</dbReference>
<feature type="compositionally biased region" description="Polar residues" evidence="1">
    <location>
        <begin position="179"/>
        <end position="191"/>
    </location>
</feature>
<evidence type="ECO:0000256" key="1">
    <source>
        <dbReference type="SAM" id="MobiDB-lite"/>
    </source>
</evidence>
<feature type="compositionally biased region" description="Polar residues" evidence="1">
    <location>
        <begin position="280"/>
        <end position="298"/>
    </location>
</feature>
<feature type="compositionally biased region" description="Basic and acidic residues" evidence="1">
    <location>
        <begin position="162"/>
        <end position="178"/>
    </location>
</feature>
<feature type="compositionally biased region" description="Basic and acidic residues" evidence="1">
    <location>
        <begin position="865"/>
        <end position="877"/>
    </location>
</feature>
<evidence type="ECO:0000313" key="3">
    <source>
        <dbReference type="EMBL" id="PYH48480.1"/>
    </source>
</evidence>